<dbReference type="RefSeq" id="WP_227615306.1">
    <property type="nucleotide sequence ID" value="NZ_JAJEPR010000015.1"/>
</dbReference>
<dbReference type="SUPFAM" id="SSF82282">
    <property type="entry name" value="Homocysteine S-methyltransferase"/>
    <property type="match status" value="1"/>
</dbReference>
<sequence length="291" mass="30882">MTRDEFKALTDKGVVLLDGATGSNMTKAGMPKGTSTELWILDHPEPLQELQRAYVEAGSQIVYAPTFCCNPYSMKNFGREKDVYELNGRLVALSKAAVGGKAYVAGDMTTTGKMMEPRGEMTFEELYEIYSEQAKALVEAGVDLFTVETMLGVDETSVALDAIQAVCDLPIICTLSVEADGSAYYNGNAVEAVETLQGMGASAVGVNCSVGPDQLTAVIASMKQVAEVPVVAKPNAGMPFITETGEAVYDMDAERFARCIGDLIKAGAGIVGGCCGTTPEYIRAVHKILGR</sequence>
<feature type="binding site" evidence="3 4">
    <location>
        <position position="274"/>
    </location>
    <ligand>
        <name>Zn(2+)</name>
        <dbReference type="ChEBI" id="CHEBI:29105"/>
    </ligand>
</feature>
<dbReference type="Gene3D" id="3.20.20.330">
    <property type="entry name" value="Homocysteine-binding-like domain"/>
    <property type="match status" value="1"/>
</dbReference>
<feature type="binding site" evidence="3 4">
    <location>
        <position position="208"/>
    </location>
    <ligand>
        <name>Zn(2+)</name>
        <dbReference type="ChEBI" id="CHEBI:29105"/>
    </ligand>
</feature>
<reference evidence="6 7" key="1">
    <citation type="submission" date="2021-10" db="EMBL/GenBank/DDBJ databases">
        <title>Anaerobic single-cell dispensing facilitates the cultivation of human gut bacteria.</title>
        <authorList>
            <person name="Afrizal A."/>
        </authorList>
    </citation>
    <scope>NUCLEOTIDE SEQUENCE [LARGE SCALE GENOMIC DNA]</scope>
    <source>
        <strain evidence="6 7">CLA-AA-H277</strain>
    </source>
</reference>
<accession>A0AAE3DTJ3</accession>
<evidence type="ECO:0000313" key="7">
    <source>
        <dbReference type="Proteomes" id="UP001197875"/>
    </source>
</evidence>
<gene>
    <name evidence="6" type="ORF">LKD71_10120</name>
</gene>
<dbReference type="PROSITE" id="PS50970">
    <property type="entry name" value="HCY"/>
    <property type="match status" value="1"/>
</dbReference>
<dbReference type="PANTHER" id="PTHR11103:SF18">
    <property type="entry name" value="SLR1189 PROTEIN"/>
    <property type="match status" value="1"/>
</dbReference>
<proteinExistence type="predicted"/>
<dbReference type="GO" id="GO:0032259">
    <property type="term" value="P:methylation"/>
    <property type="evidence" value="ECO:0007669"/>
    <property type="project" value="UniProtKB-KW"/>
</dbReference>
<keyword evidence="3 4" id="KW-0479">Metal-binding</keyword>
<evidence type="ECO:0000256" key="4">
    <source>
        <dbReference type="PROSITE-ProRule" id="PRU00333"/>
    </source>
</evidence>
<dbReference type="GO" id="GO:0009086">
    <property type="term" value="P:methionine biosynthetic process"/>
    <property type="evidence" value="ECO:0007669"/>
    <property type="project" value="InterPro"/>
</dbReference>
<comment type="caution">
    <text evidence="6">The sequence shown here is derived from an EMBL/GenBank/DDBJ whole genome shotgun (WGS) entry which is preliminary data.</text>
</comment>
<organism evidence="6 7">
    <name type="scientific">Fusicatenibacter faecihominis</name>
    <dbReference type="NCBI Taxonomy" id="2881276"/>
    <lineage>
        <taxon>Bacteria</taxon>
        <taxon>Bacillati</taxon>
        <taxon>Bacillota</taxon>
        <taxon>Clostridia</taxon>
        <taxon>Lachnospirales</taxon>
        <taxon>Lachnospiraceae</taxon>
        <taxon>Fusicatenibacter</taxon>
    </lineage>
</organism>
<dbReference type="PANTHER" id="PTHR11103">
    <property type="entry name" value="SLR1189 PROTEIN"/>
    <property type="match status" value="1"/>
</dbReference>
<comment type="cofactor">
    <cofactor evidence="3">
        <name>Zn(2+)</name>
        <dbReference type="ChEBI" id="CHEBI:29105"/>
    </cofactor>
    <text evidence="3">Binds 1 zinc ion per subunit.</text>
</comment>
<dbReference type="GO" id="GO:0008168">
    <property type="term" value="F:methyltransferase activity"/>
    <property type="evidence" value="ECO:0007669"/>
    <property type="project" value="UniProtKB-UniRule"/>
</dbReference>
<protein>
    <submittedName>
        <fullName evidence="6">Homocysteine S-methyltransferase family protein</fullName>
    </submittedName>
</protein>
<dbReference type="AlphaFoldDB" id="A0AAE3DTJ3"/>
<evidence type="ECO:0000256" key="3">
    <source>
        <dbReference type="PIRSR" id="PIRSR037505-2"/>
    </source>
</evidence>
<dbReference type="InterPro" id="IPR003726">
    <property type="entry name" value="HCY_dom"/>
</dbReference>
<name>A0AAE3DTJ3_9FIRM</name>
<dbReference type="EMBL" id="JAJEPR010000015">
    <property type="protein sequence ID" value="MCC2190158.1"/>
    <property type="molecule type" value="Genomic_DNA"/>
</dbReference>
<evidence type="ECO:0000256" key="2">
    <source>
        <dbReference type="ARBA" id="ARBA00022679"/>
    </source>
</evidence>
<keyword evidence="1 4" id="KW-0489">Methyltransferase</keyword>
<evidence type="ECO:0000256" key="1">
    <source>
        <dbReference type="ARBA" id="ARBA00022603"/>
    </source>
</evidence>
<dbReference type="InterPro" id="IPR036589">
    <property type="entry name" value="HCY_dom_sf"/>
</dbReference>
<keyword evidence="3 4" id="KW-0862">Zinc</keyword>
<evidence type="ECO:0000259" key="5">
    <source>
        <dbReference type="PROSITE" id="PS50970"/>
    </source>
</evidence>
<feature type="domain" description="Hcy-binding" evidence="5">
    <location>
        <begin position="3"/>
        <end position="289"/>
    </location>
</feature>
<feature type="binding site" evidence="3 4">
    <location>
        <position position="275"/>
    </location>
    <ligand>
        <name>Zn(2+)</name>
        <dbReference type="ChEBI" id="CHEBI:29105"/>
    </ligand>
</feature>
<dbReference type="PIRSF" id="PIRSF037505">
    <property type="entry name" value="Betaine_HMT"/>
    <property type="match status" value="1"/>
</dbReference>
<keyword evidence="7" id="KW-1185">Reference proteome</keyword>
<dbReference type="Pfam" id="PF02574">
    <property type="entry name" value="S-methyl_trans"/>
    <property type="match status" value="1"/>
</dbReference>
<keyword evidence="2 4" id="KW-0808">Transferase</keyword>
<evidence type="ECO:0000313" key="6">
    <source>
        <dbReference type="EMBL" id="MCC2190158.1"/>
    </source>
</evidence>
<dbReference type="InterPro" id="IPR017226">
    <property type="entry name" value="BHMT-like"/>
</dbReference>
<dbReference type="Proteomes" id="UP001197875">
    <property type="component" value="Unassembled WGS sequence"/>
</dbReference>
<dbReference type="GO" id="GO:0008270">
    <property type="term" value="F:zinc ion binding"/>
    <property type="evidence" value="ECO:0007669"/>
    <property type="project" value="InterPro"/>
</dbReference>